<dbReference type="GO" id="GO:0036424">
    <property type="term" value="F:L-phosphoserine phosphatase activity"/>
    <property type="evidence" value="ECO:0007669"/>
    <property type="project" value="EnsemblFungi"/>
</dbReference>
<dbReference type="Proteomes" id="UP000094336">
    <property type="component" value="Unassembled WGS sequence"/>
</dbReference>
<keyword evidence="6" id="KW-0479">Metal-binding</keyword>
<dbReference type="GO" id="GO:0000287">
    <property type="term" value="F:magnesium ion binding"/>
    <property type="evidence" value="ECO:0007669"/>
    <property type="project" value="TreeGrafter"/>
</dbReference>
<dbReference type="GO" id="GO:0005737">
    <property type="term" value="C:cytoplasm"/>
    <property type="evidence" value="ECO:0007669"/>
    <property type="project" value="TreeGrafter"/>
</dbReference>
<reference evidence="13" key="1">
    <citation type="submission" date="2016-05" db="EMBL/GenBank/DDBJ databases">
        <title>Comparative genomics of biotechnologically important yeasts.</title>
        <authorList>
            <consortium name="DOE Joint Genome Institute"/>
            <person name="Riley R."/>
            <person name="Haridas S."/>
            <person name="Wolfe K.H."/>
            <person name="Lopes M.R."/>
            <person name="Hittinger C.T."/>
            <person name="Goker M."/>
            <person name="Salamov A."/>
            <person name="Wisecaver J."/>
            <person name="Long T.M."/>
            <person name="Aerts A.L."/>
            <person name="Barry K."/>
            <person name="Choi C."/>
            <person name="Clum A."/>
            <person name="Coughlan A.Y."/>
            <person name="Deshpande S."/>
            <person name="Douglass A.P."/>
            <person name="Hanson S.J."/>
            <person name="Klenk H.-P."/>
            <person name="Labutti K."/>
            <person name="Lapidus A."/>
            <person name="Lindquist E."/>
            <person name="Lipzen A."/>
            <person name="Meier-Kolthoff J.P."/>
            <person name="Ohm R.A."/>
            <person name="Otillar R.P."/>
            <person name="Pangilinan J."/>
            <person name="Peng Y."/>
            <person name="Rokas A."/>
            <person name="Rosa C.A."/>
            <person name="Scheuner C."/>
            <person name="Sibirny A.A."/>
            <person name="Slot J.C."/>
            <person name="Stielow J.B."/>
            <person name="Sun H."/>
            <person name="Kurtzman C.P."/>
            <person name="Blackwell M."/>
            <person name="Grigoriev I.V."/>
            <person name="Jeffries T.W."/>
        </authorList>
    </citation>
    <scope>NUCLEOTIDE SEQUENCE [LARGE SCALE GENOMIC DNA]</scope>
    <source>
        <strain evidence="13">NRRL Y-12698</strain>
    </source>
</reference>
<comment type="pathway">
    <text evidence="2">Amino-acid biosynthesis; L-serine biosynthesis; L-serine from 3-phospho-D-glycerate: step 3/3.</text>
</comment>
<evidence type="ECO:0000313" key="13">
    <source>
        <dbReference type="Proteomes" id="UP000094336"/>
    </source>
</evidence>
<dbReference type="SFLD" id="SFLDS00003">
    <property type="entry name" value="Haloacid_Dehalogenase"/>
    <property type="match status" value="1"/>
</dbReference>
<dbReference type="STRING" id="984486.A0A1E3QKW3"/>
<dbReference type="PANTHER" id="PTHR43344">
    <property type="entry name" value="PHOSPHOSERINE PHOSPHATASE"/>
    <property type="match status" value="1"/>
</dbReference>
<keyword evidence="7" id="KW-0378">Hydrolase</keyword>
<proteinExistence type="inferred from homology"/>
<comment type="similarity">
    <text evidence="3">Belongs to the HAD-like hydrolase superfamily. SerB family.</text>
</comment>
<gene>
    <name evidence="12" type="ORF">BABINDRAFT_162963</name>
</gene>
<comment type="cofactor">
    <cofactor evidence="1">
        <name>Mg(2+)</name>
        <dbReference type="ChEBI" id="CHEBI:18420"/>
    </cofactor>
</comment>
<dbReference type="PANTHER" id="PTHR43344:SF2">
    <property type="entry name" value="PHOSPHOSERINE PHOSPHATASE"/>
    <property type="match status" value="1"/>
</dbReference>
<keyword evidence="13" id="KW-1185">Reference proteome</keyword>
<dbReference type="SUPFAM" id="SSF56784">
    <property type="entry name" value="HAD-like"/>
    <property type="match status" value="1"/>
</dbReference>
<dbReference type="NCBIfam" id="TIGR00338">
    <property type="entry name" value="serB"/>
    <property type="match status" value="1"/>
</dbReference>
<dbReference type="SFLD" id="SFLDF00029">
    <property type="entry name" value="phosphoserine_phosphatase"/>
    <property type="match status" value="1"/>
</dbReference>
<feature type="active site" description="Proton donor" evidence="11">
    <location>
        <position position="92"/>
    </location>
</feature>
<dbReference type="InterPro" id="IPR023214">
    <property type="entry name" value="HAD_sf"/>
</dbReference>
<evidence type="ECO:0000256" key="9">
    <source>
        <dbReference type="ARBA" id="ARBA00023299"/>
    </source>
</evidence>
<evidence type="ECO:0000256" key="5">
    <source>
        <dbReference type="ARBA" id="ARBA00022605"/>
    </source>
</evidence>
<keyword evidence="9" id="KW-0718">Serine biosynthesis</keyword>
<protein>
    <recommendedName>
        <fullName evidence="4">phosphoserine phosphatase</fullName>
        <ecNumber evidence="4">3.1.3.3</ecNumber>
    </recommendedName>
    <alternativeName>
        <fullName evidence="10">O-phosphoserine phosphohydrolase</fullName>
    </alternativeName>
</protein>
<dbReference type="InterPro" id="IPR004469">
    <property type="entry name" value="PSP"/>
</dbReference>
<dbReference type="EMBL" id="KV454436">
    <property type="protein sequence ID" value="ODQ78323.1"/>
    <property type="molecule type" value="Genomic_DNA"/>
</dbReference>
<dbReference type="Pfam" id="PF00702">
    <property type="entry name" value="Hydrolase"/>
    <property type="match status" value="1"/>
</dbReference>
<dbReference type="RefSeq" id="XP_018983651.1">
    <property type="nucleotide sequence ID" value="XM_019129641.1"/>
</dbReference>
<name>A0A1E3QKW3_9ASCO</name>
<dbReference type="UniPathway" id="UPA00135">
    <property type="reaction ID" value="UER00198"/>
</dbReference>
<dbReference type="Gene3D" id="3.40.50.1000">
    <property type="entry name" value="HAD superfamily/HAD-like"/>
    <property type="match status" value="1"/>
</dbReference>
<dbReference type="InterPro" id="IPR050582">
    <property type="entry name" value="HAD-like_SerB"/>
</dbReference>
<dbReference type="EC" id="3.1.3.3" evidence="4"/>
<keyword evidence="5" id="KW-0028">Amino-acid biosynthesis</keyword>
<sequence>MSYVINVIAQGDSFPEDSLAKVEEFLAGVQISTKVLNACRAVDYEFFLDISEVEAFRANFKVHSFPKGLDVSFQTNIPAFRRQKKLFVFDMDSTLIYQEVIELIAAYADVEDKVAYITTQAMNGEIDFSESLALRVKLLTGIPAGKLWDELKLKIQITQGAKELCIALKRLGCVMAVCSGGFLPLANHIKETLGLDYAFANQLAVDDATNTLAGHTVGDIVDGNKKAELLKTIAQDHGIDTDLAVAVGDGANDLLMMAKAGYGVAWNAKSKVQDLAPCRLNSKSLLDILYILGYTEAEIRELTV</sequence>
<dbReference type="SFLD" id="SFLDG01136">
    <property type="entry name" value="C1.6:_Phosphoserine_Phosphatas"/>
    <property type="match status" value="1"/>
</dbReference>
<evidence type="ECO:0000256" key="11">
    <source>
        <dbReference type="PIRSR" id="PIRSR604469-1"/>
    </source>
</evidence>
<evidence type="ECO:0000256" key="7">
    <source>
        <dbReference type="ARBA" id="ARBA00022801"/>
    </source>
</evidence>
<dbReference type="OrthoDB" id="27226at2759"/>
<organism evidence="12 13">
    <name type="scientific">Babjeviella inositovora NRRL Y-12698</name>
    <dbReference type="NCBI Taxonomy" id="984486"/>
    <lineage>
        <taxon>Eukaryota</taxon>
        <taxon>Fungi</taxon>
        <taxon>Dikarya</taxon>
        <taxon>Ascomycota</taxon>
        <taxon>Saccharomycotina</taxon>
        <taxon>Pichiomycetes</taxon>
        <taxon>Serinales incertae sedis</taxon>
        <taxon>Babjeviella</taxon>
    </lineage>
</organism>
<evidence type="ECO:0000256" key="4">
    <source>
        <dbReference type="ARBA" id="ARBA00012640"/>
    </source>
</evidence>
<feature type="active site" description="Nucleophile" evidence="11">
    <location>
        <position position="90"/>
    </location>
</feature>
<dbReference type="GO" id="GO:0006564">
    <property type="term" value="P:L-serine biosynthetic process"/>
    <property type="evidence" value="ECO:0007669"/>
    <property type="project" value="UniProtKB-KW"/>
</dbReference>
<accession>A0A1E3QKW3</accession>
<evidence type="ECO:0000313" key="12">
    <source>
        <dbReference type="EMBL" id="ODQ78323.1"/>
    </source>
</evidence>
<evidence type="ECO:0000256" key="1">
    <source>
        <dbReference type="ARBA" id="ARBA00001946"/>
    </source>
</evidence>
<dbReference type="NCBIfam" id="TIGR01488">
    <property type="entry name" value="HAD-SF-IB"/>
    <property type="match status" value="1"/>
</dbReference>
<dbReference type="InterPro" id="IPR036412">
    <property type="entry name" value="HAD-like_sf"/>
</dbReference>
<evidence type="ECO:0000256" key="10">
    <source>
        <dbReference type="ARBA" id="ARBA00031693"/>
    </source>
</evidence>
<dbReference type="AlphaFoldDB" id="A0A1E3QKW3"/>
<keyword evidence="8" id="KW-0460">Magnesium</keyword>
<dbReference type="SFLD" id="SFLDG01137">
    <property type="entry name" value="C1.6.1:_Phosphoserine_Phosphat"/>
    <property type="match status" value="1"/>
</dbReference>
<dbReference type="GeneID" id="30147494"/>
<evidence type="ECO:0000256" key="6">
    <source>
        <dbReference type="ARBA" id="ARBA00022723"/>
    </source>
</evidence>
<evidence type="ECO:0000256" key="8">
    <source>
        <dbReference type="ARBA" id="ARBA00022842"/>
    </source>
</evidence>
<evidence type="ECO:0000256" key="3">
    <source>
        <dbReference type="ARBA" id="ARBA00009184"/>
    </source>
</evidence>
<evidence type="ECO:0000256" key="2">
    <source>
        <dbReference type="ARBA" id="ARBA00005135"/>
    </source>
</evidence>